<dbReference type="InterPro" id="IPR032675">
    <property type="entry name" value="LRR_dom_sf"/>
</dbReference>
<comment type="caution">
    <text evidence="1">The sequence shown here is derived from an EMBL/GenBank/DDBJ whole genome shotgun (WGS) entry which is preliminary data.</text>
</comment>
<gene>
    <name evidence="1" type="ORF">EC957_010581</name>
</gene>
<proteinExistence type="predicted"/>
<name>A0A9P6K4B5_9FUNG</name>
<dbReference type="SUPFAM" id="SSF52047">
    <property type="entry name" value="RNI-like"/>
    <property type="match status" value="1"/>
</dbReference>
<reference evidence="1" key="1">
    <citation type="journal article" date="2020" name="Fungal Divers.">
        <title>Resolving the Mortierellaceae phylogeny through synthesis of multi-gene phylogenetics and phylogenomics.</title>
        <authorList>
            <person name="Vandepol N."/>
            <person name="Liber J."/>
            <person name="Desiro A."/>
            <person name="Na H."/>
            <person name="Kennedy M."/>
            <person name="Barry K."/>
            <person name="Grigoriev I.V."/>
            <person name="Miller A.N."/>
            <person name="O'Donnell K."/>
            <person name="Stajich J.E."/>
            <person name="Bonito G."/>
        </authorList>
    </citation>
    <scope>NUCLEOTIDE SEQUENCE</scope>
    <source>
        <strain evidence="1">NRRL 2591</strain>
    </source>
</reference>
<protein>
    <submittedName>
        <fullName evidence="1">Uncharacterized protein</fullName>
    </submittedName>
</protein>
<keyword evidence="2" id="KW-1185">Reference proteome</keyword>
<organism evidence="1 2">
    <name type="scientific">Mortierella hygrophila</name>
    <dbReference type="NCBI Taxonomy" id="979708"/>
    <lineage>
        <taxon>Eukaryota</taxon>
        <taxon>Fungi</taxon>
        <taxon>Fungi incertae sedis</taxon>
        <taxon>Mucoromycota</taxon>
        <taxon>Mortierellomycotina</taxon>
        <taxon>Mortierellomycetes</taxon>
        <taxon>Mortierellales</taxon>
        <taxon>Mortierellaceae</taxon>
        <taxon>Mortierella</taxon>
    </lineage>
</organism>
<evidence type="ECO:0000313" key="2">
    <source>
        <dbReference type="Proteomes" id="UP000723463"/>
    </source>
</evidence>
<dbReference type="AlphaFoldDB" id="A0A9P6K4B5"/>
<evidence type="ECO:0000313" key="1">
    <source>
        <dbReference type="EMBL" id="KAF9545718.1"/>
    </source>
</evidence>
<dbReference type="Proteomes" id="UP000723463">
    <property type="component" value="Unassembled WGS sequence"/>
</dbReference>
<dbReference type="Gene3D" id="3.80.10.10">
    <property type="entry name" value="Ribonuclease Inhibitor"/>
    <property type="match status" value="1"/>
</dbReference>
<dbReference type="EMBL" id="JAAAXW010000067">
    <property type="protein sequence ID" value="KAF9545718.1"/>
    <property type="molecule type" value="Genomic_DNA"/>
</dbReference>
<sequence length="203" mass="23401">MRLRQLSKALQRTVNLSHFSLVMDTHGINELTIRHIFQLLHGLPYLSNLEIDLPLQDSKETSIELYFPVFAKLKELRIAGRWYEGVETLRPAPTTVIPWVLKYLTIYRLDMSFFRFCPDLEHLTINPSINNNRDSETLEVKEVIVEQLQGLSKLSTVVLNVRYSLDMKVGKIVKVKGSEGQWTCPGVSKHLYTLRDVFGLTQS</sequence>
<accession>A0A9P6K4B5</accession>